<gene>
    <name evidence="4" type="ORF">COT67_02370</name>
</gene>
<evidence type="ECO:0000259" key="3">
    <source>
        <dbReference type="Pfam" id="PF01765"/>
    </source>
</evidence>
<dbReference type="FunFam" id="3.30.1360.40:FF:000001">
    <property type="entry name" value="Ribosome-recycling factor"/>
    <property type="match status" value="1"/>
</dbReference>
<dbReference type="InterPro" id="IPR023584">
    <property type="entry name" value="Ribosome_recyc_fac_dom"/>
</dbReference>
<evidence type="ECO:0000313" key="4">
    <source>
        <dbReference type="EMBL" id="PIS13334.1"/>
    </source>
</evidence>
<keyword evidence="2" id="KW-0648">Protein biosynthesis</keyword>
<dbReference type="Pfam" id="PF01765">
    <property type="entry name" value="RRF"/>
    <property type="match status" value="1"/>
</dbReference>
<name>A0A2H0WKY1_9BACT</name>
<evidence type="ECO:0000256" key="2">
    <source>
        <dbReference type="ARBA" id="ARBA00022917"/>
    </source>
</evidence>
<dbReference type="Gene3D" id="3.30.1360.40">
    <property type="match status" value="1"/>
</dbReference>
<feature type="domain" description="Ribosome recycling factor" evidence="3">
    <location>
        <begin position="19"/>
        <end position="181"/>
    </location>
</feature>
<evidence type="ECO:0000256" key="1">
    <source>
        <dbReference type="ARBA" id="ARBA00005912"/>
    </source>
</evidence>
<dbReference type="PANTHER" id="PTHR20982">
    <property type="entry name" value="RIBOSOME RECYCLING FACTOR"/>
    <property type="match status" value="1"/>
</dbReference>
<comment type="caution">
    <text evidence="4">The sequence shown here is derived from an EMBL/GenBank/DDBJ whole genome shotgun (WGS) entry which is preliminary data.</text>
</comment>
<organism evidence="4 5">
    <name type="scientific">Candidatus Tagabacteria bacterium CG09_land_8_20_14_0_10_41_14</name>
    <dbReference type="NCBI Taxonomy" id="1975021"/>
    <lineage>
        <taxon>Bacteria</taxon>
        <taxon>Candidatus Tagaibacteriota</taxon>
    </lineage>
</organism>
<dbReference type="AlphaFoldDB" id="A0A2H0WKY1"/>
<dbReference type="InterPro" id="IPR036191">
    <property type="entry name" value="RRF_sf"/>
</dbReference>
<protein>
    <submittedName>
        <fullName evidence="4">Ribosome recycling factor</fullName>
    </submittedName>
</protein>
<dbReference type="PANTHER" id="PTHR20982:SF3">
    <property type="entry name" value="MITOCHONDRIAL RIBOSOME RECYCLING FACTOR PSEUDO 1"/>
    <property type="match status" value="1"/>
</dbReference>
<dbReference type="NCBIfam" id="TIGR00496">
    <property type="entry name" value="frr"/>
    <property type="match status" value="1"/>
</dbReference>
<dbReference type="SUPFAM" id="SSF55194">
    <property type="entry name" value="Ribosome recycling factor, RRF"/>
    <property type="match status" value="1"/>
</dbReference>
<dbReference type="Proteomes" id="UP000230353">
    <property type="component" value="Unassembled WGS sequence"/>
</dbReference>
<evidence type="ECO:0000313" key="5">
    <source>
        <dbReference type="Proteomes" id="UP000230353"/>
    </source>
</evidence>
<dbReference type="GO" id="GO:0043023">
    <property type="term" value="F:ribosomal large subunit binding"/>
    <property type="evidence" value="ECO:0007669"/>
    <property type="project" value="TreeGrafter"/>
</dbReference>
<comment type="similarity">
    <text evidence="1">Belongs to the RRF family.</text>
</comment>
<accession>A0A2H0WKY1</accession>
<reference evidence="5" key="1">
    <citation type="submission" date="2017-09" db="EMBL/GenBank/DDBJ databases">
        <title>Depth-based differentiation of microbial function through sediment-hosted aquifers and enrichment of novel symbionts in the deep terrestrial subsurface.</title>
        <authorList>
            <person name="Probst A.J."/>
            <person name="Ladd B."/>
            <person name="Jarett J.K."/>
            <person name="Geller-Mcgrath D.E."/>
            <person name="Sieber C.M.K."/>
            <person name="Emerson J.B."/>
            <person name="Anantharaman K."/>
            <person name="Thomas B.C."/>
            <person name="Malmstrom R."/>
            <person name="Stieglmeier M."/>
            <person name="Klingl A."/>
            <person name="Woyke T."/>
            <person name="Ryan C.M."/>
            <person name="Banfield J.F."/>
        </authorList>
    </citation>
    <scope>NUCLEOTIDE SEQUENCE [LARGE SCALE GENOMIC DNA]</scope>
</reference>
<sequence>MMYDFSKIKKRIEEIEQWFRDEISLLRTGRATPALVENIKIDYYGTKTPLKGVAAISVEDARTLRVKPWDTEIIMNIEAAVRSSDLGVQAITEKDTVRIPFPELTEERRKSLLKILSEKLEEARISMRRERDEIWKDIQDGEREGVLSEDEKYRHKDDLQDIIDKAVKKFEEIASRKQREISH</sequence>
<dbReference type="EMBL" id="PEZL01000033">
    <property type="protein sequence ID" value="PIS13334.1"/>
    <property type="molecule type" value="Genomic_DNA"/>
</dbReference>
<dbReference type="GO" id="GO:0006412">
    <property type="term" value="P:translation"/>
    <property type="evidence" value="ECO:0007669"/>
    <property type="project" value="UniProtKB-KW"/>
</dbReference>
<dbReference type="Gene3D" id="1.10.132.20">
    <property type="entry name" value="Ribosome-recycling factor"/>
    <property type="match status" value="1"/>
</dbReference>
<proteinExistence type="inferred from homology"/>
<dbReference type="InterPro" id="IPR002661">
    <property type="entry name" value="Ribosome_recyc_fac"/>
</dbReference>